<protein>
    <recommendedName>
        <fullName evidence="4">Apicomplexan-conserved protein</fullName>
    </recommendedName>
</protein>
<proteinExistence type="predicted"/>
<reference evidence="2 3" key="1">
    <citation type="submission" date="2020-04" db="EMBL/GenBank/DDBJ databases">
        <title>Perkinsus olseni comparative genomics.</title>
        <authorList>
            <person name="Bogema D.R."/>
        </authorList>
    </citation>
    <scope>NUCLEOTIDE SEQUENCE [LARGE SCALE GENOMIC DNA]</scope>
    <source>
        <strain evidence="2">ATCC PRA-205</strain>
    </source>
</reference>
<gene>
    <name evidence="2" type="ORF">FOZ62_026147</name>
</gene>
<organism evidence="2 3">
    <name type="scientific">Perkinsus olseni</name>
    <name type="common">Perkinsus atlanticus</name>
    <dbReference type="NCBI Taxonomy" id="32597"/>
    <lineage>
        <taxon>Eukaryota</taxon>
        <taxon>Sar</taxon>
        <taxon>Alveolata</taxon>
        <taxon>Perkinsozoa</taxon>
        <taxon>Perkinsea</taxon>
        <taxon>Perkinsida</taxon>
        <taxon>Perkinsidae</taxon>
        <taxon>Perkinsus</taxon>
    </lineage>
</organism>
<comment type="caution">
    <text evidence="2">The sequence shown here is derived from an EMBL/GenBank/DDBJ whole genome shotgun (WGS) entry which is preliminary data.</text>
</comment>
<dbReference type="PANTHER" id="PTHR38899:SF1">
    <property type="entry name" value="PROTEIN KINASE"/>
    <property type="match status" value="1"/>
</dbReference>
<dbReference type="Proteomes" id="UP000574390">
    <property type="component" value="Unassembled WGS sequence"/>
</dbReference>
<dbReference type="EMBL" id="JABANM010021781">
    <property type="protein sequence ID" value="KAF4720656.1"/>
    <property type="molecule type" value="Genomic_DNA"/>
</dbReference>
<evidence type="ECO:0000313" key="2">
    <source>
        <dbReference type="EMBL" id="KAF4720656.1"/>
    </source>
</evidence>
<evidence type="ECO:0008006" key="4">
    <source>
        <dbReference type="Google" id="ProtNLM"/>
    </source>
</evidence>
<name>A0A7J6RKH4_PEROL</name>
<feature type="region of interest" description="Disordered" evidence="1">
    <location>
        <begin position="57"/>
        <end position="76"/>
    </location>
</feature>
<accession>A0A7J6RKH4</accession>
<dbReference type="PANTHER" id="PTHR38899">
    <property type="entry name" value="DOMAIN OOKINETE PROTEIN, PUTATIVE-RELATED"/>
    <property type="match status" value="1"/>
</dbReference>
<feature type="compositionally biased region" description="Basic and acidic residues" evidence="1">
    <location>
        <begin position="24"/>
        <end position="35"/>
    </location>
</feature>
<sequence>MTAGDTLTDTAVPYEQHVVGGGRGGKEPSDEEAHSVRGHHAPTSMFTARRSNSFDSTVAGASTTSSSDSSSEDSSDVISGHYINKEDTLIIFDWDDTILPTRYLTVQWGLRVDGPSPPTGLMSALDDYAMLVKDTLLTAMEFGTVIIVTNAEAGWIPLTCAKFLPSLLPTLSNIHHISARTAYEPQVRSPLYYSKTSFQGFASAFEWKDQSFKQAISEHFSSPPVAGRRRCVVSLGDSAHERLAVINACHVLNELAAVQGCDKSSYLLCKSLKFMEKPDLEHLKKEQYLIQGCLPQVVRYDNDLDLCIQPQSCTTTTSSTLGDAASSRYGQHQQL</sequence>
<evidence type="ECO:0000313" key="3">
    <source>
        <dbReference type="Proteomes" id="UP000574390"/>
    </source>
</evidence>
<feature type="region of interest" description="Disordered" evidence="1">
    <location>
        <begin position="1"/>
        <end position="51"/>
    </location>
</feature>
<feature type="compositionally biased region" description="Low complexity" evidence="1">
    <location>
        <begin position="57"/>
        <end position="69"/>
    </location>
</feature>
<feature type="region of interest" description="Disordered" evidence="1">
    <location>
        <begin position="314"/>
        <end position="335"/>
    </location>
</feature>
<evidence type="ECO:0000256" key="1">
    <source>
        <dbReference type="SAM" id="MobiDB-lite"/>
    </source>
</evidence>
<dbReference type="AlphaFoldDB" id="A0A7J6RKH4"/>